<keyword evidence="7" id="KW-0963">Cytoplasm</keyword>
<comment type="function">
    <text evidence="1">Functions as an U snRNP-specific nuclear import adapter. Involved in the trimethylguanosine (m3G)-cap-dependent nuclear import of U snRNPs. Binds specifically to the terminal m3G-cap U snRNAs.</text>
</comment>
<evidence type="ECO:0000256" key="3">
    <source>
        <dbReference type="ARBA" id="ARBA00004496"/>
    </source>
</evidence>
<evidence type="ECO:0000256" key="4">
    <source>
        <dbReference type="ARBA" id="ARBA00007540"/>
    </source>
</evidence>
<keyword evidence="8" id="KW-0694">RNA-binding</keyword>
<dbReference type="GeneID" id="107418001"/>
<evidence type="ECO:0000256" key="8">
    <source>
        <dbReference type="ARBA" id="ARBA00022884"/>
    </source>
</evidence>
<dbReference type="SUPFAM" id="SSF56091">
    <property type="entry name" value="DNA ligase/mRNA capping enzyme, catalytic domain"/>
    <property type="match status" value="1"/>
</dbReference>
<name>A0A6P3ZRW9_ZIZJJ</name>
<dbReference type="CDD" id="cd09232">
    <property type="entry name" value="Snurportin-1_C"/>
    <property type="match status" value="1"/>
</dbReference>
<dbReference type="GO" id="GO:0005737">
    <property type="term" value="C:cytoplasm"/>
    <property type="evidence" value="ECO:0007669"/>
    <property type="project" value="UniProtKB-SubCell"/>
</dbReference>
<dbReference type="InParanoid" id="A0A6P3ZRW9"/>
<evidence type="ECO:0000259" key="11">
    <source>
        <dbReference type="Pfam" id="PF21974"/>
    </source>
</evidence>
<evidence type="ECO:0000256" key="7">
    <source>
        <dbReference type="ARBA" id="ARBA00022490"/>
    </source>
</evidence>
<feature type="region of interest" description="Disordered" evidence="10">
    <location>
        <begin position="1"/>
        <end position="37"/>
    </location>
</feature>
<dbReference type="Pfam" id="PF21974">
    <property type="entry name" value="SPN1_m3Gcap_bd"/>
    <property type="match status" value="1"/>
</dbReference>
<feature type="domain" description="Snurportin-1 m3G cap-binding" evidence="11">
    <location>
        <begin position="112"/>
        <end position="288"/>
    </location>
</feature>
<feature type="compositionally biased region" description="Basic and acidic residues" evidence="10">
    <location>
        <begin position="18"/>
        <end position="36"/>
    </location>
</feature>
<protein>
    <recommendedName>
        <fullName evidence="5">Snurportin-1</fullName>
    </recommendedName>
</protein>
<dbReference type="GO" id="GO:0003723">
    <property type="term" value="F:RNA binding"/>
    <property type="evidence" value="ECO:0007669"/>
    <property type="project" value="UniProtKB-KW"/>
</dbReference>
<evidence type="ECO:0000256" key="5">
    <source>
        <dbReference type="ARBA" id="ARBA00016034"/>
    </source>
</evidence>
<dbReference type="Gene3D" id="3.30.470.30">
    <property type="entry name" value="DNA ligase/mRNA capping enzyme"/>
    <property type="match status" value="1"/>
</dbReference>
<evidence type="ECO:0000256" key="9">
    <source>
        <dbReference type="ARBA" id="ARBA00023242"/>
    </source>
</evidence>
<evidence type="ECO:0000256" key="1">
    <source>
        <dbReference type="ARBA" id="ARBA00003975"/>
    </source>
</evidence>
<evidence type="ECO:0000256" key="6">
    <source>
        <dbReference type="ARBA" id="ARBA00022448"/>
    </source>
</evidence>
<dbReference type="PANTHER" id="PTHR13403">
    <property type="entry name" value="SNURPORTIN1 RNUT1 PROTEIN RNA, U TRANSPORTER 1"/>
    <property type="match status" value="1"/>
</dbReference>
<reference evidence="12" key="1">
    <citation type="submission" date="2025-05" db="UniProtKB">
        <authorList>
            <consortium name="RefSeq"/>
        </authorList>
    </citation>
    <scope>NUCLEOTIDE SEQUENCE [LARGE SCALE GENOMIC DNA]</scope>
</reference>
<keyword evidence="6" id="KW-0813">Transport</keyword>
<evidence type="ECO:0000256" key="10">
    <source>
        <dbReference type="SAM" id="MobiDB-lite"/>
    </source>
</evidence>
<sequence length="431" mass="48731">MAPNDTRRPYKRPAISDQQRRREISLRRQEQNRHEAQLQARRLATTFFSLPSQTAEETSVPPDIELVSEPQPDSQREIESGSSPTDLHDFDFDVRDASKLKGPEARKWFARQLMLPEWMIDVPDRLPHDWYVFARPAGKRCFVVSSKGTTISRQRNGFVLHHFPSALPNGARTRDVSGSGQSYCILDCIFHEMDQTYYVIDMLCWRGYSLYDCTAEFRFFWLQSKLAETGAFDPPSHYHKYRFSLVPVYPCDQSGLHAAYSGAVAYVKDGLLFYNKHAHYQPGNTPLALVWKDANCSQYVIDTDNKGQVPSQQQAVLELQDDGKLTTSDDPPVEFGCLDLEFTQKSGLHAGSLLRFSIGDGGLSIVDGKLVKADLQYLGKVNRARAFADSYSKVMFQYSVRHSPLRIDDLVASISSSDHEGNGPPDVEMDG</sequence>
<dbReference type="GO" id="GO:0005634">
    <property type="term" value="C:nucleus"/>
    <property type="evidence" value="ECO:0007669"/>
    <property type="project" value="UniProtKB-SubCell"/>
</dbReference>
<dbReference type="PANTHER" id="PTHR13403:SF6">
    <property type="entry name" value="SNURPORTIN-1"/>
    <property type="match status" value="1"/>
</dbReference>
<organism evidence="12 13">
    <name type="scientific">Ziziphus jujuba</name>
    <name type="common">Chinese jujube</name>
    <name type="synonym">Ziziphus sativa</name>
    <dbReference type="NCBI Taxonomy" id="326968"/>
    <lineage>
        <taxon>Eukaryota</taxon>
        <taxon>Viridiplantae</taxon>
        <taxon>Streptophyta</taxon>
        <taxon>Embryophyta</taxon>
        <taxon>Tracheophyta</taxon>
        <taxon>Spermatophyta</taxon>
        <taxon>Magnoliopsida</taxon>
        <taxon>eudicotyledons</taxon>
        <taxon>Gunneridae</taxon>
        <taxon>Pentapetalae</taxon>
        <taxon>rosids</taxon>
        <taxon>fabids</taxon>
        <taxon>Rosales</taxon>
        <taxon>Rhamnaceae</taxon>
        <taxon>Paliureae</taxon>
        <taxon>Ziziphus</taxon>
    </lineage>
</organism>
<proteinExistence type="inferred from homology"/>
<dbReference type="AlphaFoldDB" id="A0A6P3ZRW9"/>
<accession>A0A6P3ZRW9</accession>
<reference evidence="13" key="2">
    <citation type="submission" date="2025-08" db="UniProtKB">
        <authorList>
            <consortium name="RefSeq"/>
        </authorList>
    </citation>
    <scope>IDENTIFICATION</scope>
    <source>
        <tissue evidence="13">Seedling</tissue>
    </source>
</reference>
<comment type="similarity">
    <text evidence="4">Belongs to the snurportin family.</text>
</comment>
<keyword evidence="12" id="KW-1185">Reference proteome</keyword>
<dbReference type="FunCoup" id="A0A6P3ZRW9">
    <property type="interactions" value="3315"/>
</dbReference>
<evidence type="ECO:0000313" key="12">
    <source>
        <dbReference type="Proteomes" id="UP001652623"/>
    </source>
</evidence>
<dbReference type="InterPro" id="IPR047857">
    <property type="entry name" value="Snurportin1_C"/>
</dbReference>
<dbReference type="Proteomes" id="UP001652623">
    <property type="component" value="Chromosome 2"/>
</dbReference>
<keyword evidence="9" id="KW-0539">Nucleus</keyword>
<dbReference type="GO" id="GO:0061015">
    <property type="term" value="P:snRNA import into nucleus"/>
    <property type="evidence" value="ECO:0007669"/>
    <property type="project" value="InterPro"/>
</dbReference>
<evidence type="ECO:0000256" key="2">
    <source>
        <dbReference type="ARBA" id="ARBA00004123"/>
    </source>
</evidence>
<comment type="subcellular location">
    <subcellularLocation>
        <location evidence="3">Cytoplasm</location>
    </subcellularLocation>
    <subcellularLocation>
        <location evidence="2">Nucleus</location>
    </subcellularLocation>
</comment>
<dbReference type="RefSeq" id="XP_015882149.2">
    <property type="nucleotide sequence ID" value="XM_016026663.4"/>
</dbReference>
<gene>
    <name evidence="13" type="primary">LOC107418001</name>
</gene>
<evidence type="ECO:0000313" key="13">
    <source>
        <dbReference type="RefSeq" id="XP_015882149.2"/>
    </source>
</evidence>
<dbReference type="KEGG" id="zju:107418001"/>
<feature type="region of interest" description="Disordered" evidence="10">
    <location>
        <begin position="50"/>
        <end position="89"/>
    </location>
</feature>
<dbReference type="InterPro" id="IPR017336">
    <property type="entry name" value="Snurportin-1"/>
</dbReference>